<dbReference type="PANTHER" id="PTHR31061">
    <property type="entry name" value="LD22376P"/>
    <property type="match status" value="1"/>
</dbReference>
<gene>
    <name evidence="3" type="ORF">HMPREF9944_00190</name>
</gene>
<feature type="transmembrane region" description="Helical" evidence="1">
    <location>
        <begin position="7"/>
        <end position="28"/>
    </location>
</feature>
<dbReference type="STRING" id="999422.HMPREF9944_00190"/>
<proteinExistence type="predicted"/>
<feature type="transmembrane region" description="Helical" evidence="1">
    <location>
        <begin position="226"/>
        <end position="244"/>
    </location>
</feature>
<evidence type="ECO:0000256" key="1">
    <source>
        <dbReference type="SAM" id="Phobius"/>
    </source>
</evidence>
<dbReference type="PANTHER" id="PTHR31061:SF24">
    <property type="entry name" value="LD22376P"/>
    <property type="match status" value="1"/>
</dbReference>
<dbReference type="PATRIC" id="fig|999422.3.peg.180"/>
<feature type="transmembrane region" description="Helical" evidence="1">
    <location>
        <begin position="193"/>
        <end position="214"/>
    </location>
</feature>
<keyword evidence="4" id="KW-1185">Reference proteome</keyword>
<dbReference type="HOGENOM" id="CLU_029171_4_0_10"/>
<reference evidence="3 4" key="1">
    <citation type="submission" date="2011-12" db="EMBL/GenBank/DDBJ databases">
        <title>The Genome Sequence of Prevotella maculosa OT 289.</title>
        <authorList>
            <consortium name="The Broad Institute Genome Sequencing Platform"/>
            <person name="Earl A."/>
            <person name="Ward D."/>
            <person name="Feldgarden M."/>
            <person name="Gevers D."/>
            <person name="Izard J."/>
            <person name="Blanton J.M."/>
            <person name="Mathney J."/>
            <person name="Tanner A.C."/>
            <person name="Dewhirst F.E."/>
            <person name="Young S.K."/>
            <person name="Zeng Q."/>
            <person name="Gargeya S."/>
            <person name="Fitzgerald M."/>
            <person name="Haas B."/>
            <person name="Abouelleil A."/>
            <person name="Alvarado L."/>
            <person name="Arachchi H.M."/>
            <person name="Berlin A."/>
            <person name="Chapman S.B."/>
            <person name="Gearin G."/>
            <person name="Goldberg J."/>
            <person name="Griggs A."/>
            <person name="Gujja S."/>
            <person name="Hansen M."/>
            <person name="Heiman D."/>
            <person name="Howarth C."/>
            <person name="Larimer J."/>
            <person name="Lui A."/>
            <person name="MacDonald P.J.P."/>
            <person name="McCowen C."/>
            <person name="Montmayeur A."/>
            <person name="Murphy C."/>
            <person name="Neiman D."/>
            <person name="Pearson M."/>
            <person name="Priest M."/>
            <person name="Roberts A."/>
            <person name="Saif S."/>
            <person name="Shea T."/>
            <person name="Sisk P."/>
            <person name="Stolte C."/>
            <person name="Sykes S."/>
            <person name="Wortman J."/>
            <person name="Nusbaum C."/>
            <person name="Birren B."/>
        </authorList>
    </citation>
    <scope>NUCLEOTIDE SEQUENCE [LARGE SCALE GENOMIC DNA]</scope>
    <source>
        <strain evidence="3 4">OT 289</strain>
    </source>
</reference>
<sequence length="359" mass="40370">MEKKRLLSLDVLRGMTVCLMILVNNGAGEHIYSTLQHSKWNGMTPCDLVFPFFLFIMGISTFLSLKQTNFAWNRQTACKIAKRTVLLFAIGLFINWFDLLLQGRALDFEHLRIWGVMQRIAICYGAVSVFALSINHKRTLPLIATLLIAYAMFLMLGNGYAYDSQQNLIAQIDIHLFGQAHLYHKSPVDPEGLASSLPAIAHTLIGFYCGRLMAMARTTEEKVLKFMLVGGVLVLIGYLASFGLPLNKRIWSPSYVCITCGLAATCLGLLMYVIDMKGVSRSRLTFFLVFGTNPLFLYVVSELLSILFGSRAWKEELYGTLHAIIVNPYLASLVYALLFTLLHAAIGYPLWKKKIYIKL</sequence>
<evidence type="ECO:0000313" key="3">
    <source>
        <dbReference type="EMBL" id="EHO74341.1"/>
    </source>
</evidence>
<protein>
    <recommendedName>
        <fullName evidence="2">Heparan-alpha-glucosaminide N-acetyltransferase catalytic domain-containing protein</fullName>
    </recommendedName>
</protein>
<dbReference type="OrthoDB" id="9788724at2"/>
<feature type="transmembrane region" description="Helical" evidence="1">
    <location>
        <begin position="286"/>
        <end position="309"/>
    </location>
</feature>
<dbReference type="AlphaFoldDB" id="H1HJ29"/>
<dbReference type="Pfam" id="PF07786">
    <property type="entry name" value="HGSNAT_cat"/>
    <property type="match status" value="1"/>
</dbReference>
<feature type="transmembrane region" description="Helical" evidence="1">
    <location>
        <begin position="111"/>
        <end position="132"/>
    </location>
</feature>
<feature type="transmembrane region" description="Helical" evidence="1">
    <location>
        <begin position="139"/>
        <end position="161"/>
    </location>
</feature>
<comment type="caution">
    <text evidence="3">The sequence shown here is derived from an EMBL/GenBank/DDBJ whole genome shotgun (WGS) entry which is preliminary data.</text>
</comment>
<feature type="transmembrane region" description="Helical" evidence="1">
    <location>
        <begin position="85"/>
        <end position="105"/>
    </location>
</feature>
<evidence type="ECO:0000259" key="2">
    <source>
        <dbReference type="Pfam" id="PF07786"/>
    </source>
</evidence>
<name>H1HJ29_9BACT</name>
<evidence type="ECO:0000313" key="4">
    <source>
        <dbReference type="Proteomes" id="UP000003167"/>
    </source>
</evidence>
<keyword evidence="1" id="KW-1133">Transmembrane helix</keyword>
<dbReference type="InterPro" id="IPR012429">
    <property type="entry name" value="HGSNAT_cat"/>
</dbReference>
<dbReference type="RefSeq" id="WP_008563790.1">
    <property type="nucleotide sequence ID" value="NZ_JH594500.1"/>
</dbReference>
<feature type="domain" description="Heparan-alpha-glucosaminide N-acetyltransferase catalytic" evidence="2">
    <location>
        <begin position="5"/>
        <end position="218"/>
    </location>
</feature>
<accession>H1HJ29</accession>
<keyword evidence="1" id="KW-0472">Membrane</keyword>
<organism evidence="3 4">
    <name type="scientific">Segatella maculosa OT 289</name>
    <dbReference type="NCBI Taxonomy" id="999422"/>
    <lineage>
        <taxon>Bacteria</taxon>
        <taxon>Pseudomonadati</taxon>
        <taxon>Bacteroidota</taxon>
        <taxon>Bacteroidia</taxon>
        <taxon>Bacteroidales</taxon>
        <taxon>Prevotellaceae</taxon>
        <taxon>Segatella</taxon>
    </lineage>
</organism>
<feature type="transmembrane region" description="Helical" evidence="1">
    <location>
        <begin position="48"/>
        <end position="65"/>
    </location>
</feature>
<feature type="transmembrane region" description="Helical" evidence="1">
    <location>
        <begin position="250"/>
        <end position="274"/>
    </location>
</feature>
<feature type="transmembrane region" description="Helical" evidence="1">
    <location>
        <begin position="329"/>
        <end position="351"/>
    </location>
</feature>
<keyword evidence="1" id="KW-0812">Transmembrane</keyword>
<dbReference type="Proteomes" id="UP000003167">
    <property type="component" value="Unassembled WGS sequence"/>
</dbReference>
<dbReference type="EMBL" id="AGEK01000011">
    <property type="protein sequence ID" value="EHO74341.1"/>
    <property type="molecule type" value="Genomic_DNA"/>
</dbReference>